<organism evidence="5 6">
    <name type="scientific">Aphanomyces stellatus</name>
    <dbReference type="NCBI Taxonomy" id="120398"/>
    <lineage>
        <taxon>Eukaryota</taxon>
        <taxon>Sar</taxon>
        <taxon>Stramenopiles</taxon>
        <taxon>Oomycota</taxon>
        <taxon>Saprolegniomycetes</taxon>
        <taxon>Saprolegniales</taxon>
        <taxon>Verrucalvaceae</taxon>
        <taxon>Aphanomyces</taxon>
    </lineage>
</organism>
<dbReference type="Pfam" id="PF01546">
    <property type="entry name" value="Peptidase_M20"/>
    <property type="match status" value="1"/>
</dbReference>
<keyword evidence="2" id="KW-0378">Hydrolase</keyword>
<evidence type="ECO:0000313" key="4">
    <source>
        <dbReference type="EMBL" id="KAF0710144.1"/>
    </source>
</evidence>
<evidence type="ECO:0000313" key="5">
    <source>
        <dbReference type="EMBL" id="VFT82641.1"/>
    </source>
</evidence>
<keyword evidence="6" id="KW-1185">Reference proteome</keyword>
<dbReference type="Pfam" id="PF07687">
    <property type="entry name" value="M20_dimer"/>
    <property type="match status" value="1"/>
</dbReference>
<dbReference type="EMBL" id="VJMH01002082">
    <property type="protein sequence ID" value="KAF0710144.1"/>
    <property type="molecule type" value="Genomic_DNA"/>
</dbReference>
<dbReference type="GO" id="GO:0046872">
    <property type="term" value="F:metal ion binding"/>
    <property type="evidence" value="ECO:0007669"/>
    <property type="project" value="UniProtKB-KW"/>
</dbReference>
<dbReference type="InterPro" id="IPR036264">
    <property type="entry name" value="Bact_exopeptidase_dim_dom"/>
</dbReference>
<sequence length="443" mass="48251">MTSPLDVTLDADAYIKLLAKLMSVSEKVQNAPGLGLVPHEDLVSDFVLEELKPYLKQHGGPIEAQRIAFKEGRGHLILKYSGTAGDASDDTINFVGAHMDVVPANPEGWDRDPFALTVEGDKLYGRGTTDCLGHVALVTQLFVELAKNKVVTQKTVTAVMIASEENGEIAGVGVEALMETGKIDFLKHGPVLWVDTSDSQPCIGTAGALTWTLKATGKLFHTGLPHLGMNSMELVMDATKAIQDRFYEDFPAHEKESAYNFACGSTMKPTRVEGSTNGINQLPPWCKVSGDVRLSPFYEIQDLRQKLQSYVDDLNANITALECRGPHSKYSLPKEGLVSKLDLTLSDSYMEGIACSLDSIGFKSFDEATRHVKGVSEPFSIMGSLPLVRDLQRAGLDLTLAGFGKSSVYHGDNEYCSLNDMKDAMRIFGRFIHNVDTAALVTL</sequence>
<dbReference type="PANTHER" id="PTHR43808">
    <property type="entry name" value="ACETYLORNITHINE DEACETYLASE"/>
    <property type="match status" value="1"/>
</dbReference>
<name>A0A485KH30_9STRA</name>
<reference evidence="5 6" key="1">
    <citation type="submission" date="2019-03" db="EMBL/GenBank/DDBJ databases">
        <authorList>
            <person name="Gaulin E."/>
            <person name="Dumas B."/>
        </authorList>
    </citation>
    <scope>NUCLEOTIDE SEQUENCE [LARGE SCALE GENOMIC DNA]</scope>
    <source>
        <strain evidence="5">CBS 568.67</strain>
    </source>
</reference>
<evidence type="ECO:0000256" key="1">
    <source>
        <dbReference type="ARBA" id="ARBA00022723"/>
    </source>
</evidence>
<dbReference type="InterPro" id="IPR002933">
    <property type="entry name" value="Peptidase_M20"/>
</dbReference>
<dbReference type="InterPro" id="IPR011650">
    <property type="entry name" value="Peptidase_M20_dimer"/>
</dbReference>
<evidence type="ECO:0000313" key="6">
    <source>
        <dbReference type="Proteomes" id="UP000332933"/>
    </source>
</evidence>
<keyword evidence="1" id="KW-0479">Metal-binding</keyword>
<proteinExistence type="predicted"/>
<evidence type="ECO:0000256" key="2">
    <source>
        <dbReference type="ARBA" id="ARBA00022801"/>
    </source>
</evidence>
<dbReference type="SUPFAM" id="SSF55031">
    <property type="entry name" value="Bacterial exopeptidase dimerisation domain"/>
    <property type="match status" value="1"/>
</dbReference>
<dbReference type="Gene3D" id="3.30.70.360">
    <property type="match status" value="1"/>
</dbReference>
<dbReference type="EMBL" id="CAADRA010002084">
    <property type="protein sequence ID" value="VFT82641.1"/>
    <property type="molecule type" value="Genomic_DNA"/>
</dbReference>
<reference evidence="4" key="2">
    <citation type="submission" date="2019-06" db="EMBL/GenBank/DDBJ databases">
        <title>Genomics analysis of Aphanomyces spp. identifies a new class of oomycete effector associated with host adaptation.</title>
        <authorList>
            <person name="Gaulin E."/>
        </authorList>
    </citation>
    <scope>NUCLEOTIDE SEQUENCE</scope>
    <source>
        <strain evidence="4">CBS 578.67</strain>
    </source>
</reference>
<gene>
    <name evidence="5" type="primary">Aste57867_5595</name>
    <name evidence="4" type="ORF">As57867_005582</name>
    <name evidence="5" type="ORF">ASTE57867_5595</name>
</gene>
<dbReference type="PANTHER" id="PTHR43808:SF3">
    <property type="entry name" value="ACETYLORNITHINE DEACETYLASE"/>
    <property type="match status" value="1"/>
</dbReference>
<evidence type="ECO:0000259" key="3">
    <source>
        <dbReference type="Pfam" id="PF07687"/>
    </source>
</evidence>
<dbReference type="GO" id="GO:0016787">
    <property type="term" value="F:hydrolase activity"/>
    <property type="evidence" value="ECO:0007669"/>
    <property type="project" value="UniProtKB-KW"/>
</dbReference>
<dbReference type="Proteomes" id="UP000332933">
    <property type="component" value="Unassembled WGS sequence"/>
</dbReference>
<dbReference type="Gene3D" id="3.40.630.10">
    <property type="entry name" value="Zn peptidases"/>
    <property type="match status" value="1"/>
</dbReference>
<feature type="domain" description="Peptidase M20 dimerisation" evidence="3">
    <location>
        <begin position="203"/>
        <end position="317"/>
    </location>
</feature>
<dbReference type="OrthoDB" id="7832001at2759"/>
<dbReference type="InterPro" id="IPR050072">
    <property type="entry name" value="Peptidase_M20A"/>
</dbReference>
<dbReference type="AlphaFoldDB" id="A0A485KH30"/>
<dbReference type="SUPFAM" id="SSF53187">
    <property type="entry name" value="Zn-dependent exopeptidases"/>
    <property type="match status" value="1"/>
</dbReference>
<protein>
    <submittedName>
        <fullName evidence="5">Aste57867_5595 protein</fullName>
    </submittedName>
</protein>
<accession>A0A485KH30</accession>